<dbReference type="Pfam" id="PF04343">
    <property type="entry name" value="DUF488"/>
    <property type="match status" value="1"/>
</dbReference>
<dbReference type="RefSeq" id="WP_166033107.1">
    <property type="nucleotide sequence ID" value="NZ_JACDUQ010000005.1"/>
</dbReference>
<reference evidence="1 2" key="1">
    <citation type="submission" date="2020-02" db="EMBL/GenBank/DDBJ databases">
        <title>Genome analysis of Thermosulfuriphilus ammonigenes ST65T, an anaerobic thermophilic chemolithoautotrophic bacterium isolated from a deep-sea hydrothermal vent.</title>
        <authorList>
            <person name="Slobodkina G."/>
            <person name="Allioux M."/>
            <person name="Merkel A."/>
            <person name="Alain K."/>
            <person name="Jebbar M."/>
            <person name="Slobodkin A."/>
        </authorList>
    </citation>
    <scope>NUCLEOTIDE SEQUENCE [LARGE SCALE GENOMIC DNA]</scope>
    <source>
        <strain evidence="1 2">ST65</strain>
    </source>
</reference>
<proteinExistence type="predicted"/>
<dbReference type="PANTHER" id="PTHR39337">
    <property type="entry name" value="BLR5642 PROTEIN"/>
    <property type="match status" value="1"/>
</dbReference>
<organism evidence="1 2">
    <name type="scientific">Thermosulfuriphilus ammonigenes</name>
    <dbReference type="NCBI Taxonomy" id="1936021"/>
    <lineage>
        <taxon>Bacteria</taxon>
        <taxon>Pseudomonadati</taxon>
        <taxon>Thermodesulfobacteriota</taxon>
        <taxon>Thermodesulfobacteria</taxon>
        <taxon>Thermodesulfobacteriales</taxon>
        <taxon>Thermodesulfobacteriaceae</taxon>
        <taxon>Thermosulfuriphilus</taxon>
    </lineage>
</organism>
<protein>
    <submittedName>
        <fullName evidence="1">DUF488 domain-containing protein</fullName>
    </submittedName>
</protein>
<keyword evidence="2" id="KW-1185">Reference proteome</keyword>
<sequence>MSRKKVIYTLGTSNRSLDEFLRLLRAQGIEQVIDVRRFPVSHRFPHFSRQVLEDSLRRKGIRYRFLGRELGGYRSGGYEAYRATEAYRTALERLQTLAAERPSVIICAERFPWRCHRRHLAEDLSRLGWRVIHILDEKRLWEPSGGDIPGDNEKGPGRCSP</sequence>
<dbReference type="Proteomes" id="UP000502179">
    <property type="component" value="Chromosome"/>
</dbReference>
<name>A0A6G7PYW8_9BACT</name>
<evidence type="ECO:0000313" key="1">
    <source>
        <dbReference type="EMBL" id="QIJ72889.1"/>
    </source>
</evidence>
<gene>
    <name evidence="1" type="ORF">G4V39_08315</name>
</gene>
<dbReference type="AlphaFoldDB" id="A0A6G7PYW8"/>
<dbReference type="EMBL" id="CP048877">
    <property type="protein sequence ID" value="QIJ72889.1"/>
    <property type="molecule type" value="Genomic_DNA"/>
</dbReference>
<dbReference type="InterPro" id="IPR014519">
    <property type="entry name" value="UCP024492"/>
</dbReference>
<dbReference type="InterPro" id="IPR007438">
    <property type="entry name" value="DUF488"/>
</dbReference>
<dbReference type="KEGG" id="tav:G4V39_08315"/>
<dbReference type="PANTHER" id="PTHR39337:SF1">
    <property type="entry name" value="BLR5642 PROTEIN"/>
    <property type="match status" value="1"/>
</dbReference>
<accession>A0A6G7PYW8</accession>
<dbReference type="PIRSF" id="PIRSF024492">
    <property type="entry name" value="UCP024492"/>
    <property type="match status" value="1"/>
</dbReference>
<evidence type="ECO:0000313" key="2">
    <source>
        <dbReference type="Proteomes" id="UP000502179"/>
    </source>
</evidence>